<keyword evidence="2" id="KW-0808">Transferase</keyword>
<sequence length="403" mass="45406">MKKTYIARQAILNHKLETIGYELFFRDSPDNKFPEIDPNVASAKLIIQNHIYSDIQTLSMGKVAFINFTEYSLIHKYPLMFDKSSIVIELVGHKKPTKNLLKILGYYHGKGYQIALTEYDLAIHWDVLFPYISIIKVNLEKINPKRIIAALPRMKPYNIKLAAERVETKYQRQALVEIGFTYFQGYFYHQPEIVAGQKLTSQKTQMLQLLSETFNTPINYDQVSKIISHDVNLSIALLKMVNNVSTGSRVEITSLKQAAVYLGDDQLCQFVAILALSNLTSDTADEVCRQALITGKMMAELSHSNSFQSVSEFAFITGLLSAIEVMLAMPMAQIIKTMPLAPPIEQALLKQAGPLGELLKLTTAFISGKNDDINQLITSHALNKQAIQQEFLNASQWCHDLGI</sequence>
<feature type="domain" description="HDOD" evidence="1">
    <location>
        <begin position="199"/>
        <end position="386"/>
    </location>
</feature>
<dbReference type="GO" id="GO:0016301">
    <property type="term" value="F:kinase activity"/>
    <property type="evidence" value="ECO:0007669"/>
    <property type="project" value="UniProtKB-KW"/>
</dbReference>
<dbReference type="InterPro" id="IPR013976">
    <property type="entry name" value="HDOD"/>
</dbReference>
<dbReference type="PANTHER" id="PTHR33525:SF4">
    <property type="entry name" value="CYCLIC DI-GMP PHOSPHODIESTERASE CDGJ"/>
    <property type="match status" value="1"/>
</dbReference>
<dbReference type="RefSeq" id="WP_057180123.1">
    <property type="nucleotide sequence ID" value="NZ_BDQM01000011.1"/>
</dbReference>
<dbReference type="PROSITE" id="PS51833">
    <property type="entry name" value="HDOD"/>
    <property type="match status" value="1"/>
</dbReference>
<gene>
    <name evidence="2" type="ORF">MTCD1_01718</name>
</gene>
<dbReference type="SUPFAM" id="SSF141868">
    <property type="entry name" value="EAL domain-like"/>
    <property type="match status" value="1"/>
</dbReference>
<evidence type="ECO:0000313" key="2">
    <source>
        <dbReference type="EMBL" id="GAW96108.1"/>
    </source>
</evidence>
<dbReference type="EMBL" id="BDQM01000011">
    <property type="protein sequence ID" value="GAW96108.1"/>
    <property type="molecule type" value="Genomic_DNA"/>
</dbReference>
<dbReference type="SUPFAM" id="SSF109604">
    <property type="entry name" value="HD-domain/PDEase-like"/>
    <property type="match status" value="1"/>
</dbReference>
<comment type="caution">
    <text evidence="2">The sequence shown here is derived from an EMBL/GenBank/DDBJ whole genome shotgun (WGS) entry which is preliminary data.</text>
</comment>
<dbReference type="InterPro" id="IPR052340">
    <property type="entry name" value="RNase_Y/CdgJ"/>
</dbReference>
<accession>A0ABQ0MUQ9</accession>
<dbReference type="Gene3D" id="3.20.20.450">
    <property type="entry name" value="EAL domain"/>
    <property type="match status" value="1"/>
</dbReference>
<keyword evidence="2" id="KW-0418">Kinase</keyword>
<dbReference type="PANTHER" id="PTHR33525">
    <property type="match status" value="1"/>
</dbReference>
<dbReference type="Gene3D" id="1.10.3210.10">
    <property type="entry name" value="Hypothetical protein af1432"/>
    <property type="match status" value="1"/>
</dbReference>
<dbReference type="PIRSF" id="PIRSF003180">
    <property type="entry name" value="DiGMPpdiest_YuxH"/>
    <property type="match status" value="1"/>
</dbReference>
<dbReference type="Proteomes" id="UP000197068">
    <property type="component" value="Unassembled WGS sequence"/>
</dbReference>
<organism evidence="2 3">
    <name type="scientific">Colwellia marinimaniae</name>
    <dbReference type="NCBI Taxonomy" id="1513592"/>
    <lineage>
        <taxon>Bacteria</taxon>
        <taxon>Pseudomonadati</taxon>
        <taxon>Pseudomonadota</taxon>
        <taxon>Gammaproteobacteria</taxon>
        <taxon>Alteromonadales</taxon>
        <taxon>Colwelliaceae</taxon>
        <taxon>Colwellia</taxon>
    </lineage>
</organism>
<name>A0ABQ0MUQ9_9GAMM</name>
<protein>
    <submittedName>
        <fullName evidence="2">Histidine kinase</fullName>
    </submittedName>
</protein>
<evidence type="ECO:0000313" key="3">
    <source>
        <dbReference type="Proteomes" id="UP000197068"/>
    </source>
</evidence>
<evidence type="ECO:0000259" key="1">
    <source>
        <dbReference type="PROSITE" id="PS51833"/>
    </source>
</evidence>
<keyword evidence="3" id="KW-1185">Reference proteome</keyword>
<dbReference type="Pfam" id="PF08668">
    <property type="entry name" value="HDOD"/>
    <property type="match status" value="1"/>
</dbReference>
<proteinExistence type="predicted"/>
<dbReference type="InterPro" id="IPR035919">
    <property type="entry name" value="EAL_sf"/>
</dbReference>
<dbReference type="InterPro" id="IPR014408">
    <property type="entry name" value="dGMP_Pdiesterase_EAL/HD-GYP"/>
</dbReference>
<reference evidence="2 3" key="1">
    <citation type="submission" date="2017-06" db="EMBL/GenBank/DDBJ databases">
        <title>Whole Genome Sequences of Colwellia marinimaniae MTCD1.</title>
        <authorList>
            <person name="Kusumoto H."/>
            <person name="Inoue M."/>
            <person name="Tanikawa K."/>
            <person name="Maeji H."/>
            <person name="Cameron J.H."/>
            <person name="Bartlett D.H."/>
        </authorList>
    </citation>
    <scope>NUCLEOTIDE SEQUENCE [LARGE SCALE GENOMIC DNA]</scope>
    <source>
        <strain evidence="2 3">MTCD1</strain>
    </source>
</reference>